<protein>
    <submittedName>
        <fullName evidence="3">Exo-alpha-sialidase</fullName>
    </submittedName>
</protein>
<dbReference type="EMBL" id="JABENB010000001">
    <property type="protein sequence ID" value="NNG39283.1"/>
    <property type="molecule type" value="Genomic_DNA"/>
</dbReference>
<dbReference type="Proteomes" id="UP000557772">
    <property type="component" value="Unassembled WGS sequence"/>
</dbReference>
<name>A0A849AH81_9MICO</name>
<accession>A0A849AH81</accession>
<dbReference type="CDD" id="cd15482">
    <property type="entry name" value="Sialidase_non-viral"/>
    <property type="match status" value="1"/>
</dbReference>
<feature type="transmembrane region" description="Helical" evidence="2">
    <location>
        <begin position="28"/>
        <end position="49"/>
    </location>
</feature>
<reference evidence="3 4" key="1">
    <citation type="submission" date="2020-05" db="EMBL/GenBank/DDBJ databases">
        <title>Flexivirga sp. ID2601S isolated from air conditioner.</title>
        <authorList>
            <person name="Kim D.H."/>
        </authorList>
    </citation>
    <scope>NUCLEOTIDE SEQUENCE [LARGE SCALE GENOMIC DNA]</scope>
    <source>
        <strain evidence="3 4">ID2601S</strain>
    </source>
</reference>
<dbReference type="SUPFAM" id="SSF110296">
    <property type="entry name" value="Oligoxyloglucan reducing end-specific cellobiohydrolase"/>
    <property type="match status" value="1"/>
</dbReference>
<sequence>MTASNPESPKPENATPPKRRPRRTTRTALIAGGAALALVAAGGVTVVAVGGPEKVKEALGGEHDGGGESLHEFAKEHKKINRHSQALSVIMEKKDGGSGEVVSGPNQETYENQAFPRTTIAAAQSNASRAQFQAIARNGNGAPPGLGVWTLLPNTTGTVPAEVTYTGKPSQVSGRTTSVVIDPNGKTAYIGSAGGGVWKTDDITAATPNWHPVSDSLPSQAIGTLTLSGGVLYAGTGEPNGSSDSEAGVGLFKSTDGGSTWSEVKGFHQYGQDRSVATVAVDPTNSEHLLVGTQVGRHGSSSVNGGRYTPPGAPPVGLFESTDGGATWTQVIKEQQDAVNPASANGNDFFRGGVTKVEFDPNDPKVTYASVSDYGLYRRAAGDTAYSRIYTISTPGSLTTSPSSRIEFDATSVGGKTRIYLGDATRYKSSVAGLLRTDDAQAATPAWTELSSPDKTSTGYDSYNFCQGQCSYDMVVTTPKGQPNTVALSGSMNYDEIFTAHQPSNGRAIVRSTNAGVSFTDMTNDVSNNGLHPDQHGFAFFPNNPNSWVATDDGGVTVESGPFVDKSADCNTRGLGATDLANCKRWLSAIPTSNRQVNQGLQTLQYQSISTQGGIVQGGTQDNGTWESDYPGGWAETVGGDGGNSAINPANTNIRFHTYYNPQMDVNFHGSSATGWDWIADPLLASGESSSFYIPVEADKTAPGTVYAGLQHVFRTTDNGGNQADLDKHCNEQTGDFTITCGDFVPLGGAKGDLSGSAYGADNAGAGNYVVSVVHAQRKTNVMWAATRRGRLFISENANAADANAVSYTRLDKTAIGDALPTRFISGISLDPANPYHAIVSYSGYSAYAAGGHVYDVTYNPATKTITSKDISSDLGDQPVTGVQRDWRTGAIYIGTDFGVLTRPAGGTSWMATPAMPQVAVYGLTLDDSGKRLYAATHGRGVYVNRIN</sequence>
<dbReference type="Gene3D" id="2.130.10.10">
    <property type="entry name" value="YVTN repeat-like/Quinoprotein amine dehydrogenase"/>
    <property type="match status" value="1"/>
</dbReference>
<proteinExistence type="predicted"/>
<organism evidence="3 4">
    <name type="scientific">Flexivirga aerilata</name>
    <dbReference type="NCBI Taxonomy" id="1656889"/>
    <lineage>
        <taxon>Bacteria</taxon>
        <taxon>Bacillati</taxon>
        <taxon>Actinomycetota</taxon>
        <taxon>Actinomycetes</taxon>
        <taxon>Micrococcales</taxon>
        <taxon>Dermacoccaceae</taxon>
        <taxon>Flexivirga</taxon>
    </lineage>
</organism>
<gene>
    <name evidence="3" type="ORF">HJ588_08345</name>
</gene>
<dbReference type="InterPro" id="IPR015943">
    <property type="entry name" value="WD40/YVTN_repeat-like_dom_sf"/>
</dbReference>
<evidence type="ECO:0000313" key="3">
    <source>
        <dbReference type="EMBL" id="NNG39283.1"/>
    </source>
</evidence>
<evidence type="ECO:0000256" key="1">
    <source>
        <dbReference type="SAM" id="MobiDB-lite"/>
    </source>
</evidence>
<dbReference type="AlphaFoldDB" id="A0A849AH81"/>
<keyword evidence="2" id="KW-0472">Membrane</keyword>
<evidence type="ECO:0000313" key="4">
    <source>
        <dbReference type="Proteomes" id="UP000557772"/>
    </source>
</evidence>
<keyword evidence="2" id="KW-0812">Transmembrane</keyword>
<keyword evidence="4" id="KW-1185">Reference proteome</keyword>
<feature type="region of interest" description="Disordered" evidence="1">
    <location>
        <begin position="1"/>
        <end position="24"/>
    </location>
</feature>
<dbReference type="RefSeq" id="WP_171153906.1">
    <property type="nucleotide sequence ID" value="NZ_JABENB010000001.1"/>
</dbReference>
<keyword evidence="2" id="KW-1133">Transmembrane helix</keyword>
<evidence type="ECO:0000256" key="2">
    <source>
        <dbReference type="SAM" id="Phobius"/>
    </source>
</evidence>
<comment type="caution">
    <text evidence="3">The sequence shown here is derived from an EMBL/GenBank/DDBJ whole genome shotgun (WGS) entry which is preliminary data.</text>
</comment>